<feature type="region of interest" description="Disordered" evidence="1">
    <location>
        <begin position="490"/>
        <end position="577"/>
    </location>
</feature>
<dbReference type="PROSITE" id="PS51840">
    <property type="entry name" value="C2_NT"/>
    <property type="match status" value="1"/>
</dbReference>
<feature type="compositionally biased region" description="Basic and acidic residues" evidence="1">
    <location>
        <begin position="593"/>
        <end position="679"/>
    </location>
</feature>
<feature type="region of interest" description="Disordered" evidence="1">
    <location>
        <begin position="274"/>
        <end position="406"/>
    </location>
</feature>
<dbReference type="InterPro" id="IPR052072">
    <property type="entry name" value="Vascular_dev_regulator"/>
</dbReference>
<feature type="compositionally biased region" description="Polar residues" evidence="1">
    <location>
        <begin position="229"/>
        <end position="245"/>
    </location>
</feature>
<dbReference type="PANTHER" id="PTHR16027">
    <property type="entry name" value="DILUTE DOMAIN-CONTAINING PROTEIN YPR089W"/>
    <property type="match status" value="1"/>
</dbReference>
<feature type="compositionally biased region" description="Basic and acidic residues" evidence="1">
    <location>
        <begin position="923"/>
        <end position="963"/>
    </location>
</feature>
<feature type="compositionally biased region" description="Polar residues" evidence="1">
    <location>
        <begin position="182"/>
        <end position="192"/>
    </location>
</feature>
<dbReference type="EMBL" id="MDYQ01000011">
    <property type="protein sequence ID" value="PRP88345.1"/>
    <property type="molecule type" value="Genomic_DNA"/>
</dbReference>
<dbReference type="Pfam" id="PF10358">
    <property type="entry name" value="NT-C2"/>
    <property type="match status" value="1"/>
</dbReference>
<feature type="region of interest" description="Disordered" evidence="1">
    <location>
        <begin position="830"/>
        <end position="974"/>
    </location>
</feature>
<dbReference type="InParanoid" id="A0A2P6NWK7"/>
<feature type="compositionally biased region" description="Basic and acidic residues" evidence="1">
    <location>
        <begin position="337"/>
        <end position="406"/>
    </location>
</feature>
<evidence type="ECO:0008006" key="6">
    <source>
        <dbReference type="Google" id="ProtNLM"/>
    </source>
</evidence>
<evidence type="ECO:0000313" key="4">
    <source>
        <dbReference type="EMBL" id="PRP88345.1"/>
    </source>
</evidence>
<dbReference type="OrthoDB" id="20149at2759"/>
<feature type="region of interest" description="Disordered" evidence="1">
    <location>
        <begin position="593"/>
        <end position="809"/>
    </location>
</feature>
<dbReference type="GO" id="GO:0051020">
    <property type="term" value="F:GTPase binding"/>
    <property type="evidence" value="ECO:0007669"/>
    <property type="project" value="TreeGrafter"/>
</dbReference>
<dbReference type="Pfam" id="PF01843">
    <property type="entry name" value="DIL"/>
    <property type="match status" value="1"/>
</dbReference>
<dbReference type="STRING" id="1890364.A0A2P6NWK7"/>
<dbReference type="InterPro" id="IPR002710">
    <property type="entry name" value="Dilute_dom"/>
</dbReference>
<keyword evidence="5" id="KW-1185">Reference proteome</keyword>
<sequence>MTPLRAQWVQFIMFKKKNKDNLVKIQFNIHFLSLKDIPAGLSGKELYIECKRGKKPANHKNTRHFSVKDKEYDINDNLSFACSLEKKDKRYEPKKKIMFSLMDEDKRTKKAELVSRAEIDLSVYAEPGTIRSEPVTLMTKDKKKAGVLHIRIESVPLRMNGKAVVPVSQEAAPTGKERINIGGQSYQLQTSDEITETQGSDDEGESDFPDEDQPSLAQKRLSMRVPRGVSTTSAGSIQSSATDSALQDMKKDNYRMSKRVEKLELELKEARETKGNALEDSENADLRRDKSRLEAKVSKLQQELMDLRTSSPVMTRESGTSASSAAMEMEKQLTAVLEEKRKVEDELEDSKRNLRRETSSHNQLKDEMEQLNRKYRDLEKQSEDGHRDRGDDLERKQKELNAREKQIIELEVQLKSYKKEAESNREQSQNERDSDKERKLREYEIKVRNAESETARLNDEIAALKRASIDHNEKNESLREEKERYRMECEAAKREATESREELNETKKAQRKAEETSRQATQENVNLSKRITELENELREMKERESDKRKDVMSEGAAKAEYEKEMNSLKSKMEKTAAEKEALDALVKELNHKISELEGERNTERGQKDDYKEKMEKMGRDHESERADLRSKVTDRKKEAQEKSEQLSKIEKELENEREKTREMKRLEDDLQREKERSKAALAAAAAASVGGSAELENERERNKTLEKKLREVEEQLQQTKEEHSTLVDRHEKKQKEYKREIEELNSQVNNSKEEATSRSVLASAGSAELEKEREKREQEEKKRRELEEEIQFIKTDQEKNNKRGEKRQKELEEKVMEYEQKVDELKKKIHTLEEQTEEKKDRDASANQESEKERRRADEMERQKSKLEKRIKELEQEHKERGDSMTEQHEREMEKMKQKVREEKIKSDTLTSAAAVAVSSEEMEREKKRADEAEEAQKELNEKIHQLEEEVSELSDRASEAKKLKKKVNKKDEEIEELRQQLEKANEKKSGELDEEAALKLKIQAKRLEKEVEGLKKRKENEMKTLIETGVYSADVEYDKEVPVGVRYIVERVMDMGLIDPIDEDFTNALLNSIRKSFARSAYDSETLTYWLSFTLQLYDKLRAEISEDTPLDKKALKQPFLMEDSESLDPLTKFFHEILQVAFDIYNCLLINVCSQLDTVLVSSVFNAAASKGKKPIVVSEFINLLSDTIKMLKKHHLSETMTKQFIKQMFVFLDLQLFNNLMEKPELFTCTAGFQIKMAISQVESGVTKLDKTLNFVSKNLDHIKDAVNFLVMDKSIVNDAESTDIFATLNSVQLKHMVDSFKPDDLSPDPISESAKKTIGDAAKKNPDLPLEFDALDVKRINLTVL</sequence>
<feature type="compositionally biased region" description="Basic and acidic residues" evidence="1">
    <location>
        <begin position="697"/>
        <end position="743"/>
    </location>
</feature>
<dbReference type="InterPro" id="IPR019448">
    <property type="entry name" value="NT-C2"/>
</dbReference>
<dbReference type="SMART" id="SM01132">
    <property type="entry name" value="DIL"/>
    <property type="match status" value="1"/>
</dbReference>
<name>A0A2P6NWK7_9EUKA</name>
<dbReference type="FunCoup" id="A0A2P6NWK7">
    <property type="interactions" value="63"/>
</dbReference>
<comment type="caution">
    <text evidence="4">The sequence shown here is derived from an EMBL/GenBank/DDBJ whole genome shotgun (WGS) entry which is preliminary data.</text>
</comment>
<feature type="compositionally biased region" description="Basic and acidic residues" evidence="1">
    <location>
        <begin position="284"/>
        <end position="297"/>
    </location>
</feature>
<dbReference type="Proteomes" id="UP000241769">
    <property type="component" value="Unassembled WGS sequence"/>
</dbReference>
<feature type="region of interest" description="Disordered" evidence="1">
    <location>
        <begin position="168"/>
        <end position="250"/>
    </location>
</feature>
<feature type="compositionally biased region" description="Basic and acidic residues" evidence="1">
    <location>
        <begin position="530"/>
        <end position="577"/>
    </location>
</feature>
<feature type="compositionally biased region" description="Basic and acidic residues" evidence="1">
    <location>
        <begin position="769"/>
        <end position="787"/>
    </location>
</feature>
<feature type="domain" description="Dilute" evidence="2">
    <location>
        <begin position="1069"/>
        <end position="1329"/>
    </location>
</feature>
<feature type="compositionally biased region" description="Acidic residues" evidence="1">
    <location>
        <begin position="193"/>
        <end position="213"/>
    </location>
</feature>
<evidence type="ECO:0000256" key="1">
    <source>
        <dbReference type="SAM" id="MobiDB-lite"/>
    </source>
</evidence>
<gene>
    <name evidence="4" type="ORF">PROFUN_03259</name>
</gene>
<reference evidence="4 5" key="1">
    <citation type="journal article" date="2018" name="Genome Biol. Evol.">
        <title>Multiple Roots of Fruiting Body Formation in Amoebozoa.</title>
        <authorList>
            <person name="Hillmann F."/>
            <person name="Forbes G."/>
            <person name="Novohradska S."/>
            <person name="Ferling I."/>
            <person name="Riege K."/>
            <person name="Groth M."/>
            <person name="Westermann M."/>
            <person name="Marz M."/>
            <person name="Spaller T."/>
            <person name="Winckler T."/>
            <person name="Schaap P."/>
            <person name="Glockner G."/>
        </authorList>
    </citation>
    <scope>NUCLEOTIDE SEQUENCE [LARGE SCALE GENOMIC DNA]</scope>
    <source>
        <strain evidence="4 5">Jena</strain>
    </source>
</reference>
<feature type="compositionally biased region" description="Polar residues" evidence="1">
    <location>
        <begin position="518"/>
        <end position="529"/>
    </location>
</feature>
<feature type="compositionally biased region" description="Basic and acidic residues" evidence="1">
    <location>
        <begin position="830"/>
        <end position="908"/>
    </location>
</feature>
<accession>A0A2P6NWK7</accession>
<evidence type="ECO:0000259" key="3">
    <source>
        <dbReference type="PROSITE" id="PS51840"/>
    </source>
</evidence>
<protein>
    <recommendedName>
        <fullName evidence="6">C2 NT-type domain-containing protein</fullName>
    </recommendedName>
</protein>
<feature type="compositionally biased region" description="Polar residues" evidence="1">
    <location>
        <begin position="308"/>
        <end position="324"/>
    </location>
</feature>
<dbReference type="PROSITE" id="PS51126">
    <property type="entry name" value="DILUTE"/>
    <property type="match status" value="1"/>
</dbReference>
<dbReference type="PANTHER" id="PTHR16027:SF6">
    <property type="entry name" value="DILUTE DOMAIN-CONTAINING PROTEIN"/>
    <property type="match status" value="1"/>
</dbReference>
<feature type="compositionally biased region" description="Basic and acidic residues" evidence="1">
    <location>
        <begin position="796"/>
        <end position="809"/>
    </location>
</feature>
<evidence type="ECO:0000259" key="2">
    <source>
        <dbReference type="PROSITE" id="PS51126"/>
    </source>
</evidence>
<evidence type="ECO:0000313" key="5">
    <source>
        <dbReference type="Proteomes" id="UP000241769"/>
    </source>
</evidence>
<feature type="domain" description="C2 NT-type" evidence="3">
    <location>
        <begin position="15"/>
        <end position="156"/>
    </location>
</feature>
<proteinExistence type="predicted"/>
<feature type="region of interest" description="Disordered" evidence="1">
    <location>
        <begin position="418"/>
        <end position="444"/>
    </location>
</feature>
<feature type="compositionally biased region" description="Low complexity" evidence="1">
    <location>
        <begin position="680"/>
        <end position="695"/>
    </location>
</feature>
<feature type="compositionally biased region" description="Basic and acidic residues" evidence="1">
    <location>
        <begin position="490"/>
        <end position="517"/>
    </location>
</feature>
<organism evidence="4 5">
    <name type="scientific">Planoprotostelium fungivorum</name>
    <dbReference type="NCBI Taxonomy" id="1890364"/>
    <lineage>
        <taxon>Eukaryota</taxon>
        <taxon>Amoebozoa</taxon>
        <taxon>Evosea</taxon>
        <taxon>Variosea</taxon>
        <taxon>Cavosteliida</taxon>
        <taxon>Cavosteliaceae</taxon>
        <taxon>Planoprotostelium</taxon>
    </lineage>
</organism>